<organism evidence="8 9">
    <name type="scientific">Paucilactobacillus hokkaidonensis JCM 18461</name>
    <dbReference type="NCBI Taxonomy" id="1291742"/>
    <lineage>
        <taxon>Bacteria</taxon>
        <taxon>Bacillati</taxon>
        <taxon>Bacillota</taxon>
        <taxon>Bacilli</taxon>
        <taxon>Lactobacillales</taxon>
        <taxon>Lactobacillaceae</taxon>
        <taxon>Paucilactobacillus</taxon>
    </lineage>
</organism>
<name>A0A0A1GUT7_9LACO</name>
<feature type="region of interest" description="Disordered" evidence="5">
    <location>
        <begin position="357"/>
        <end position="438"/>
    </location>
</feature>
<keyword evidence="4" id="KW-0572">Peptidoglycan-anchor</keyword>
<evidence type="ECO:0000256" key="4">
    <source>
        <dbReference type="ARBA" id="ARBA00023088"/>
    </source>
</evidence>
<dbReference type="Pfam" id="PF00746">
    <property type="entry name" value="Gram_pos_anchor"/>
    <property type="match status" value="1"/>
</dbReference>
<dbReference type="PROSITE" id="PS50847">
    <property type="entry name" value="GRAM_POS_ANCHORING"/>
    <property type="match status" value="1"/>
</dbReference>
<dbReference type="HOGENOM" id="CLU_584987_0_0_9"/>
<evidence type="ECO:0000259" key="7">
    <source>
        <dbReference type="PROSITE" id="PS50847"/>
    </source>
</evidence>
<dbReference type="NCBIfam" id="TIGR01167">
    <property type="entry name" value="LPXTG_anchor"/>
    <property type="match status" value="1"/>
</dbReference>
<dbReference type="NCBIfam" id="TIGR03715">
    <property type="entry name" value="KxYKxGKxW"/>
    <property type="match status" value="1"/>
</dbReference>
<evidence type="ECO:0000256" key="3">
    <source>
        <dbReference type="ARBA" id="ARBA00022729"/>
    </source>
</evidence>
<dbReference type="AlphaFoldDB" id="A0A0A1GUT7"/>
<sequence length="467" mass="48267">MKSKKNIQLNAALNTPKSRVKMYKANKIWLFAGALVFMMVGGGSVAYADNATPTSDTPAVTQTTSSSAPSSNIASPASASTELTATPASNSVVAEVNKPASAGSNATSATSSAVVPETKAATSSAATVINQTTKYQTTSGDSIAQSESIDLTNGDYPSFSQPKTVSGYNFDLSNSRFQIVSDGEVAFDGTLSDYAELTNLGVDLTMDNLPQFLALLNSGQVSNVYPSGSFTLTYAYTRQATVVNQTTNYQTADGITVLPSESEELTAGDYPSFGTPKQKDGYTVNLANSKITVEFGGQIVFSGTLNGYAKLIGFNGGTLTTDNLQSFLDLINGSAVENVYPNGSITLTYVYQKDATDTPGGNGGSDGSDSNGSGSTNNSGQGGTVNNGGTNGNAEQNVTVNNNDTNSTNAGTGSVALSTNKDQSNETNSSKLPQTNEKDSIGLAGLGMLMLSLAGMFGLKDLRKKRS</sequence>
<dbReference type="InterPro" id="IPR022263">
    <property type="entry name" value="KxYKxGKxW"/>
</dbReference>
<dbReference type="KEGG" id="lho:LOOC260_102210"/>
<keyword evidence="6" id="KW-1133">Transmembrane helix</keyword>
<evidence type="ECO:0000256" key="5">
    <source>
        <dbReference type="SAM" id="MobiDB-lite"/>
    </source>
</evidence>
<dbReference type="Pfam" id="PF19258">
    <property type="entry name" value="KxYKxGKxW_sig"/>
    <property type="match status" value="1"/>
</dbReference>
<feature type="region of interest" description="Disordered" evidence="5">
    <location>
        <begin position="53"/>
        <end position="82"/>
    </location>
</feature>
<dbReference type="InterPro" id="IPR019931">
    <property type="entry name" value="LPXTG_anchor"/>
</dbReference>
<keyword evidence="2" id="KW-0964">Secreted</keyword>
<evidence type="ECO:0000313" key="8">
    <source>
        <dbReference type="EMBL" id="BAP84799.1"/>
    </source>
</evidence>
<feature type="compositionally biased region" description="Gly residues" evidence="5">
    <location>
        <begin position="380"/>
        <end position="391"/>
    </location>
</feature>
<evidence type="ECO:0000313" key="9">
    <source>
        <dbReference type="Proteomes" id="UP000031620"/>
    </source>
</evidence>
<dbReference type="RefSeq" id="WP_041092292.1">
    <property type="nucleotide sequence ID" value="NZ_AP014680.1"/>
</dbReference>
<accession>A0A0A1GUT7</accession>
<evidence type="ECO:0000256" key="6">
    <source>
        <dbReference type="SAM" id="Phobius"/>
    </source>
</evidence>
<feature type="domain" description="Gram-positive cocci surface proteins LPxTG" evidence="7">
    <location>
        <begin position="432"/>
        <end position="467"/>
    </location>
</feature>
<keyword evidence="6" id="KW-0812">Transmembrane</keyword>
<keyword evidence="3" id="KW-0732">Signal</keyword>
<keyword evidence="1" id="KW-0134">Cell wall</keyword>
<feature type="compositionally biased region" description="Low complexity" evidence="5">
    <location>
        <begin position="57"/>
        <end position="81"/>
    </location>
</feature>
<dbReference type="STRING" id="1291742.LOOC260_102210"/>
<protein>
    <recommendedName>
        <fullName evidence="7">Gram-positive cocci surface proteins LPxTG domain-containing protein</fullName>
    </recommendedName>
</protein>
<evidence type="ECO:0000256" key="2">
    <source>
        <dbReference type="ARBA" id="ARBA00022525"/>
    </source>
</evidence>
<proteinExistence type="predicted"/>
<dbReference type="EMBL" id="AP014680">
    <property type="protein sequence ID" value="BAP84799.1"/>
    <property type="molecule type" value="Genomic_DNA"/>
</dbReference>
<evidence type="ECO:0000256" key="1">
    <source>
        <dbReference type="ARBA" id="ARBA00022512"/>
    </source>
</evidence>
<feature type="compositionally biased region" description="Low complexity" evidence="5">
    <location>
        <begin position="397"/>
        <end position="414"/>
    </location>
</feature>
<dbReference type="Proteomes" id="UP000031620">
    <property type="component" value="Chromosome"/>
</dbReference>
<feature type="transmembrane region" description="Helical" evidence="6">
    <location>
        <begin position="441"/>
        <end position="459"/>
    </location>
</feature>
<reference evidence="8 9" key="1">
    <citation type="submission" date="2014-11" db="EMBL/GenBank/DDBJ databases">
        <title>Complete genome sequence and analysis of Lactobacillus hokkaidonensis LOOC260T.</title>
        <authorList>
            <person name="Tanizawa Y."/>
            <person name="Tohno M."/>
            <person name="Kaminuma E."/>
            <person name="Nakamura Y."/>
            <person name="Arita M."/>
        </authorList>
    </citation>
    <scope>NUCLEOTIDE SEQUENCE [LARGE SCALE GENOMIC DNA]</scope>
    <source>
        <strain evidence="8 9">LOOC260</strain>
    </source>
</reference>
<feature type="compositionally biased region" description="Low complexity" evidence="5">
    <location>
        <begin position="367"/>
        <end position="379"/>
    </location>
</feature>
<keyword evidence="6" id="KW-0472">Membrane</keyword>
<feature type="compositionally biased region" description="Polar residues" evidence="5">
    <location>
        <begin position="415"/>
        <end position="435"/>
    </location>
</feature>
<gene>
    <name evidence="8" type="ORF">LOOC260_102210</name>
</gene>